<proteinExistence type="predicted"/>
<comment type="caution">
    <text evidence="1">The sequence shown here is derived from an EMBL/GenBank/DDBJ whole genome shotgun (WGS) entry which is preliminary data.</text>
</comment>
<reference evidence="1 2" key="1">
    <citation type="submission" date="2020-08" db="EMBL/GenBank/DDBJ databases">
        <title>Bridging the membrane lipid divide: bacteria of the FCB group superphylum have the potential to synthesize archaeal ether lipids.</title>
        <authorList>
            <person name="Villanueva L."/>
            <person name="Von Meijenfeldt F.A.B."/>
            <person name="Westbye A.B."/>
            <person name="Yadav S."/>
            <person name="Hopmans E.C."/>
            <person name="Dutilh B.E."/>
            <person name="Sinninghe Damste J.S."/>
        </authorList>
    </citation>
    <scope>NUCLEOTIDE SEQUENCE [LARGE SCALE GENOMIC DNA]</scope>
    <source>
        <strain evidence="1">NIOZ-UU81</strain>
    </source>
</reference>
<evidence type="ECO:0000313" key="2">
    <source>
        <dbReference type="Proteomes" id="UP000599024"/>
    </source>
</evidence>
<dbReference type="AlphaFoldDB" id="A0A8J6TA57"/>
<accession>A0A8J6TA57</accession>
<organism evidence="1 2">
    <name type="scientific">Candidatus Desulfatifera sulfidica</name>
    <dbReference type="NCBI Taxonomy" id="2841691"/>
    <lineage>
        <taxon>Bacteria</taxon>
        <taxon>Pseudomonadati</taxon>
        <taxon>Thermodesulfobacteriota</taxon>
        <taxon>Desulfobulbia</taxon>
        <taxon>Desulfobulbales</taxon>
        <taxon>Desulfobulbaceae</taxon>
        <taxon>Candidatus Desulfatifera</taxon>
    </lineage>
</organism>
<dbReference type="EMBL" id="JACNLK010000087">
    <property type="protein sequence ID" value="MBC8209271.1"/>
    <property type="molecule type" value="Genomic_DNA"/>
</dbReference>
<evidence type="ECO:0000313" key="1">
    <source>
        <dbReference type="EMBL" id="MBC8209271.1"/>
    </source>
</evidence>
<name>A0A8J6TA57_9BACT</name>
<gene>
    <name evidence="1" type="ORF">H8E79_08920</name>
</gene>
<dbReference type="Proteomes" id="UP000599024">
    <property type="component" value="Unassembled WGS sequence"/>
</dbReference>
<sequence>MDQLVNELQKLMPFKDTIDIGDIVMIAGEKPQMLTYALVRSIEADVTRRDEWWHLGLTFLLVPPQEVTWTLRTEQMTGMEIFTMGGDKRFIKAVDFDRAALVPPTIPELKKDTQAKPARKKGFIKRIK</sequence>
<protein>
    <submittedName>
        <fullName evidence="1">Uncharacterized protein</fullName>
    </submittedName>
</protein>